<feature type="compositionally biased region" description="Basic and acidic residues" evidence="1">
    <location>
        <begin position="114"/>
        <end position="126"/>
    </location>
</feature>
<keyword evidence="2" id="KW-0472">Membrane</keyword>
<evidence type="ECO:0000256" key="1">
    <source>
        <dbReference type="SAM" id="MobiDB-lite"/>
    </source>
</evidence>
<evidence type="ECO:0000256" key="2">
    <source>
        <dbReference type="SAM" id="Phobius"/>
    </source>
</evidence>
<feature type="compositionally biased region" description="Low complexity" evidence="1">
    <location>
        <begin position="103"/>
        <end position="113"/>
    </location>
</feature>
<evidence type="ECO:0000313" key="5">
    <source>
        <dbReference type="Proteomes" id="UP001054902"/>
    </source>
</evidence>
<keyword evidence="2" id="KW-1133">Transmembrane helix</keyword>
<gene>
    <name evidence="4" type="ORF">CTEN210_15312</name>
</gene>
<reference evidence="4 5" key="1">
    <citation type="journal article" date="2021" name="Sci. Rep.">
        <title>The genome of the diatom Chaetoceros tenuissimus carries an ancient integrated fragment of an extant virus.</title>
        <authorList>
            <person name="Hongo Y."/>
            <person name="Kimura K."/>
            <person name="Takaki Y."/>
            <person name="Yoshida Y."/>
            <person name="Baba S."/>
            <person name="Kobayashi G."/>
            <person name="Nagasaki K."/>
            <person name="Hano T."/>
            <person name="Tomaru Y."/>
        </authorList>
    </citation>
    <scope>NUCLEOTIDE SEQUENCE [LARGE SCALE GENOMIC DNA]</scope>
    <source>
        <strain evidence="4 5">NIES-3715</strain>
    </source>
</reference>
<feature type="compositionally biased region" description="Polar residues" evidence="1">
    <location>
        <begin position="29"/>
        <end position="42"/>
    </location>
</feature>
<evidence type="ECO:0000256" key="3">
    <source>
        <dbReference type="SAM" id="SignalP"/>
    </source>
</evidence>
<feature type="region of interest" description="Disordered" evidence="1">
    <location>
        <begin position="29"/>
        <end position="209"/>
    </location>
</feature>
<keyword evidence="3" id="KW-0732">Signal</keyword>
<feature type="chain" id="PRO_5042072278" evidence="3">
    <location>
        <begin position="24"/>
        <end position="641"/>
    </location>
</feature>
<accession>A0AAD3D8X5</accession>
<dbReference type="AlphaFoldDB" id="A0AAD3D8X5"/>
<feature type="compositionally biased region" description="Low complexity" evidence="1">
    <location>
        <begin position="51"/>
        <end position="85"/>
    </location>
</feature>
<feature type="region of interest" description="Disordered" evidence="1">
    <location>
        <begin position="596"/>
        <end position="625"/>
    </location>
</feature>
<feature type="compositionally biased region" description="Gly residues" evidence="1">
    <location>
        <begin position="187"/>
        <end position="204"/>
    </location>
</feature>
<keyword evidence="5" id="KW-1185">Reference proteome</keyword>
<evidence type="ECO:0000313" key="4">
    <source>
        <dbReference type="EMBL" id="GFH58836.1"/>
    </source>
</evidence>
<name>A0AAD3D8X5_9STRA</name>
<feature type="signal peptide" evidence="3">
    <location>
        <begin position="1"/>
        <end position="23"/>
    </location>
</feature>
<dbReference type="Proteomes" id="UP001054902">
    <property type="component" value="Unassembled WGS sequence"/>
</dbReference>
<proteinExistence type="predicted"/>
<keyword evidence="2" id="KW-0812">Transmembrane</keyword>
<comment type="caution">
    <text evidence="4">The sequence shown here is derived from an EMBL/GenBank/DDBJ whole genome shotgun (WGS) entry which is preliminary data.</text>
</comment>
<feature type="transmembrane region" description="Helical" evidence="2">
    <location>
        <begin position="441"/>
        <end position="458"/>
    </location>
</feature>
<dbReference type="EMBL" id="BLLK01000062">
    <property type="protein sequence ID" value="GFH58836.1"/>
    <property type="molecule type" value="Genomic_DNA"/>
</dbReference>
<protein>
    <submittedName>
        <fullName evidence="4">Uncharacterized protein</fullName>
    </submittedName>
</protein>
<feature type="compositionally biased region" description="Low complexity" evidence="1">
    <location>
        <begin position="132"/>
        <end position="164"/>
    </location>
</feature>
<organism evidence="4 5">
    <name type="scientific">Chaetoceros tenuissimus</name>
    <dbReference type="NCBI Taxonomy" id="426638"/>
    <lineage>
        <taxon>Eukaryota</taxon>
        <taxon>Sar</taxon>
        <taxon>Stramenopiles</taxon>
        <taxon>Ochrophyta</taxon>
        <taxon>Bacillariophyta</taxon>
        <taxon>Coscinodiscophyceae</taxon>
        <taxon>Chaetocerotophycidae</taxon>
        <taxon>Chaetocerotales</taxon>
        <taxon>Chaetocerotaceae</taxon>
        <taxon>Chaetoceros</taxon>
    </lineage>
</organism>
<sequence>MNHRREGIVSLLVLSMILTICFSSSVQSGHISNGRQLKSSKSGKGHRYEYSKGSSSSSLSSSSDSSSYSKGKGGKSSKSGKSGKSPKGGKSGKSGKGDKSSKSDSGSDSVSYSKSDKSSKSSDSGKTRYQYSTKSSKSGKSSESSSSSYSAKSSSGSGSSSSKSSKSDSSKSRKHLRYIYGKSSKSGKGGKSGKGSKSGKGGKSGKSTKMSKSAKYWADYWALYDIWKEHIYEPPTLSPTASPTASPTQDLDGVYEHENGSMACYPFNDDGSVAYHGETFDRHIAFDYDLTVEDGVDASGKIAAIEQMFVAFLAGELHCYRGAGSGSKSSKSTRKLLISRALEVVSVNPAPSDSVGGTCGSNCANVNAAMTVTTSEQDEDLCELMDKLVAYSDSYEPGTIEGVTSVSIDEKSILVGDHQCHEEFVIPPVINVVQAKDKKPLLSLLLLVAGFVAVAMYVRRRRRLRAEERARLLALSDDDTDDQFQREYAMNAVNVHKCNSAQCAICTGSNGTQFLNLDEVSAWVESRKAAEPTDEVEFENVELDEPMQTDLDEKDIVVEQQDVEEPIQEVPFDEIQSRKSETSRLIADAKRVLGKDQVEEERNDDKLRGLPTVPEVSDSEEDRSLRSGLMIIRADDDEGSI</sequence>